<keyword evidence="2" id="KW-1185">Reference proteome</keyword>
<organism evidence="1 2">
    <name type="scientific">Liparis tanakae</name>
    <name type="common">Tanaka's snailfish</name>
    <dbReference type="NCBI Taxonomy" id="230148"/>
    <lineage>
        <taxon>Eukaryota</taxon>
        <taxon>Metazoa</taxon>
        <taxon>Chordata</taxon>
        <taxon>Craniata</taxon>
        <taxon>Vertebrata</taxon>
        <taxon>Euteleostomi</taxon>
        <taxon>Actinopterygii</taxon>
        <taxon>Neopterygii</taxon>
        <taxon>Teleostei</taxon>
        <taxon>Neoteleostei</taxon>
        <taxon>Acanthomorphata</taxon>
        <taxon>Eupercaria</taxon>
        <taxon>Perciformes</taxon>
        <taxon>Cottioidei</taxon>
        <taxon>Cottales</taxon>
        <taxon>Liparidae</taxon>
        <taxon>Liparis</taxon>
    </lineage>
</organism>
<protein>
    <submittedName>
        <fullName evidence="1">Uncharacterized protein</fullName>
    </submittedName>
</protein>
<dbReference type="EMBL" id="SRLO01001168">
    <property type="protein sequence ID" value="TNN40676.1"/>
    <property type="molecule type" value="Genomic_DNA"/>
</dbReference>
<gene>
    <name evidence="1" type="ORF">EYF80_049145</name>
</gene>
<name>A0A4Z2FHI1_9TELE</name>
<proteinExistence type="predicted"/>
<reference evidence="1 2" key="1">
    <citation type="submission" date="2019-03" db="EMBL/GenBank/DDBJ databases">
        <title>First draft genome of Liparis tanakae, snailfish: a comprehensive survey of snailfish specific genes.</title>
        <authorList>
            <person name="Kim W."/>
            <person name="Song I."/>
            <person name="Jeong J.-H."/>
            <person name="Kim D."/>
            <person name="Kim S."/>
            <person name="Ryu S."/>
            <person name="Song J.Y."/>
            <person name="Lee S.K."/>
        </authorList>
    </citation>
    <scope>NUCLEOTIDE SEQUENCE [LARGE SCALE GENOMIC DNA]</scope>
    <source>
        <tissue evidence="1">Muscle</tissue>
    </source>
</reference>
<sequence>MELRVLSRFAAAASSGTRPSTATAPVLFAAAAAAAAPAPAPAAAASASFQGPLATTTTTSTTSTSSTTTSIPHLCNLSHCLKSLHAARPTAVTGQSQVAQDGRLARAHPHPAPAVPLCSPSSAAPLLGQQEAGVEGVERLVGRGGAFALLLRTSRRPEGPQPGLQAELVEPRPHTWHLWSRESLCFRMCPFRNQDWVNRWPQMSQRNAGSGGDADAAAAAAVGVLGAGAGAGVWVGVGTGVSGVAMTGLELKAGGRAGTSGDGWKSSK</sequence>
<evidence type="ECO:0000313" key="1">
    <source>
        <dbReference type="EMBL" id="TNN40676.1"/>
    </source>
</evidence>
<dbReference type="AlphaFoldDB" id="A0A4Z2FHI1"/>
<dbReference type="Proteomes" id="UP000314294">
    <property type="component" value="Unassembled WGS sequence"/>
</dbReference>
<accession>A0A4Z2FHI1</accession>
<evidence type="ECO:0000313" key="2">
    <source>
        <dbReference type="Proteomes" id="UP000314294"/>
    </source>
</evidence>
<comment type="caution">
    <text evidence="1">The sequence shown here is derived from an EMBL/GenBank/DDBJ whole genome shotgun (WGS) entry which is preliminary data.</text>
</comment>